<keyword evidence="5" id="KW-0963">Cytoplasm</keyword>
<sequence>MNRRVVITGLGICAPNAIGTAGFREAMRLGTSGIRHIAELDRLGFRCTMGAAPEIPAEVLETTFTSLERRGLTASGLIYGALAGMEAWEDARLYPEGSDEPDWDSGVLFGTGLLGADTFRAAVNRIDAHEVRRLGSTTVPQIMASGASAWLSGKLGCGNWSGANSSACSTGAEALLLACWHIRNGRAERMLAGSCSDSGPYIWGGFDAMRILSSADPAVPEAACRPLSATASGFVPGSGAGALVLESLESANARGARIYAEILGGAVNSGGQRGGGTMTAANAGGVLRCIRGALADSRVDAGSIDLINGHLTATARDPEEIDGWSAALGRSGSDFPFINSCKDLLGHGLAASGSMEAVASVLQLADQEVFGNTNAQDLHPEIAARIDRTRVPVASRPAALNYLAKASFGFGDVNACIIFRRYEP</sequence>
<comment type="subunit">
    <text evidence="3">Homodimer.</text>
</comment>
<dbReference type="EMBL" id="CP001712">
    <property type="protein sequence ID" value="EAR15593.1"/>
    <property type="molecule type" value="Genomic_DNA"/>
</dbReference>
<dbReference type="SUPFAM" id="SSF53901">
    <property type="entry name" value="Thiolase-like"/>
    <property type="match status" value="2"/>
</dbReference>
<reference evidence="15 16" key="1">
    <citation type="journal article" date="2009" name="J. Bacteriol.">
        <title>Complete genome sequence of Robiginitalea biformata HTCC2501.</title>
        <authorList>
            <person name="Oh H.M."/>
            <person name="Giovannoni S.J."/>
            <person name="Lee K."/>
            <person name="Ferriera S."/>
            <person name="Johnson J."/>
            <person name="Cho J.C."/>
        </authorList>
    </citation>
    <scope>NUCLEOTIDE SEQUENCE [LARGE SCALE GENOMIC DNA]</scope>
    <source>
        <strain evidence="16">ATCC BAA-864 / HTCC2501 / KCTC 12146</strain>
    </source>
</reference>
<dbReference type="Pfam" id="PF02801">
    <property type="entry name" value="Ketoacyl-synt_C"/>
    <property type="match status" value="1"/>
</dbReference>
<evidence type="ECO:0000313" key="15">
    <source>
        <dbReference type="EMBL" id="EAR15593.1"/>
    </source>
</evidence>
<keyword evidence="7" id="KW-0012">Acyltransferase</keyword>
<evidence type="ECO:0000256" key="11">
    <source>
        <dbReference type="ARBA" id="ARBA00048121"/>
    </source>
</evidence>
<evidence type="ECO:0000256" key="7">
    <source>
        <dbReference type="ARBA" id="ARBA00023315"/>
    </source>
</evidence>
<evidence type="ECO:0000256" key="6">
    <source>
        <dbReference type="ARBA" id="ARBA00022679"/>
    </source>
</evidence>
<comment type="subcellular location">
    <subcellularLocation>
        <location evidence="1">Cytoplasm</location>
    </subcellularLocation>
</comment>
<comment type="similarity">
    <text evidence="2 13">Belongs to the thiolase-like superfamily. Beta-ketoacyl-ACP synthases family.</text>
</comment>
<dbReference type="PANTHER" id="PTHR11712">
    <property type="entry name" value="POLYKETIDE SYNTHASE-RELATED"/>
    <property type="match status" value="1"/>
</dbReference>
<dbReference type="EC" id="2.3.1.41" evidence="4"/>
<dbReference type="GO" id="GO:0005829">
    <property type="term" value="C:cytosol"/>
    <property type="evidence" value="ECO:0007669"/>
    <property type="project" value="TreeGrafter"/>
</dbReference>
<dbReference type="InterPro" id="IPR014030">
    <property type="entry name" value="Ketoacyl_synth_N"/>
</dbReference>
<evidence type="ECO:0000259" key="14">
    <source>
        <dbReference type="PROSITE" id="PS52004"/>
    </source>
</evidence>
<gene>
    <name evidence="15" type="ordered locus">RB2501_14734</name>
</gene>
<dbReference type="KEGG" id="rbi:RB2501_14734"/>
<dbReference type="HOGENOM" id="CLU_000022_69_1_10"/>
<evidence type="ECO:0000256" key="9">
    <source>
        <dbReference type="ARBA" id="ARBA00041620"/>
    </source>
</evidence>
<dbReference type="Gene3D" id="3.40.47.10">
    <property type="match status" value="2"/>
</dbReference>
<comment type="catalytic activity">
    <reaction evidence="12">
        <text>a fatty acyl-[ACP] + malonyl-[ACP] + H(+) = a 3-oxoacyl-[ACP] + holo-[ACP] + CO2</text>
        <dbReference type="Rhea" id="RHEA:22836"/>
        <dbReference type="Rhea" id="RHEA-COMP:9623"/>
        <dbReference type="Rhea" id="RHEA-COMP:9685"/>
        <dbReference type="Rhea" id="RHEA-COMP:9916"/>
        <dbReference type="Rhea" id="RHEA-COMP:14125"/>
        <dbReference type="ChEBI" id="CHEBI:15378"/>
        <dbReference type="ChEBI" id="CHEBI:16526"/>
        <dbReference type="ChEBI" id="CHEBI:64479"/>
        <dbReference type="ChEBI" id="CHEBI:78449"/>
        <dbReference type="ChEBI" id="CHEBI:78776"/>
        <dbReference type="ChEBI" id="CHEBI:138651"/>
        <dbReference type="EC" id="2.3.1.41"/>
    </reaction>
    <physiologicalReaction direction="left-to-right" evidence="12">
        <dbReference type="Rhea" id="RHEA:22837"/>
    </physiologicalReaction>
</comment>
<keyword evidence="16" id="KW-1185">Reference proteome</keyword>
<dbReference type="Pfam" id="PF00109">
    <property type="entry name" value="ketoacyl-synt"/>
    <property type="match status" value="1"/>
</dbReference>
<dbReference type="STRING" id="313596.RB2501_14734"/>
<dbReference type="OrthoDB" id="9808669at2"/>
<dbReference type="GO" id="GO:0006633">
    <property type="term" value="P:fatty acid biosynthetic process"/>
    <property type="evidence" value="ECO:0007669"/>
    <property type="project" value="TreeGrafter"/>
</dbReference>
<evidence type="ECO:0000256" key="4">
    <source>
        <dbReference type="ARBA" id="ARBA00013191"/>
    </source>
</evidence>
<dbReference type="InterPro" id="IPR000794">
    <property type="entry name" value="Beta-ketoacyl_synthase"/>
</dbReference>
<evidence type="ECO:0000256" key="2">
    <source>
        <dbReference type="ARBA" id="ARBA00008467"/>
    </source>
</evidence>
<accession>A4CL44</accession>
<dbReference type="CDD" id="cd00834">
    <property type="entry name" value="KAS_I_II"/>
    <property type="match status" value="1"/>
</dbReference>
<evidence type="ECO:0000256" key="1">
    <source>
        <dbReference type="ARBA" id="ARBA00004496"/>
    </source>
</evidence>
<evidence type="ECO:0000256" key="12">
    <source>
        <dbReference type="ARBA" id="ARBA00048506"/>
    </source>
</evidence>
<keyword evidence="6 13" id="KW-0808">Transferase</keyword>
<evidence type="ECO:0000256" key="3">
    <source>
        <dbReference type="ARBA" id="ARBA00011738"/>
    </source>
</evidence>
<dbReference type="Proteomes" id="UP000009049">
    <property type="component" value="Chromosome"/>
</dbReference>
<evidence type="ECO:0000256" key="8">
    <source>
        <dbReference type="ARBA" id="ARBA00039450"/>
    </source>
</evidence>
<proteinExistence type="inferred from homology"/>
<dbReference type="SMART" id="SM00825">
    <property type="entry name" value="PKS_KS"/>
    <property type="match status" value="1"/>
</dbReference>
<name>A4CL44_ROBBH</name>
<organism evidence="15 16">
    <name type="scientific">Robiginitalea biformata (strain ATCC BAA-864 / DSM 15991 / KCTC 12146 / HTCC2501)</name>
    <dbReference type="NCBI Taxonomy" id="313596"/>
    <lineage>
        <taxon>Bacteria</taxon>
        <taxon>Pseudomonadati</taxon>
        <taxon>Bacteroidota</taxon>
        <taxon>Flavobacteriia</taxon>
        <taxon>Flavobacteriales</taxon>
        <taxon>Flavobacteriaceae</taxon>
        <taxon>Robiginitalea</taxon>
    </lineage>
</organism>
<protein>
    <recommendedName>
        <fullName evidence="8">3-oxoacyl-[acyl-carrier-protein] synthase 1</fullName>
        <ecNumber evidence="4">2.3.1.41</ecNumber>
    </recommendedName>
    <alternativeName>
        <fullName evidence="9">3-oxoacyl-[acyl-carrier-protein] synthase I</fullName>
    </alternativeName>
    <alternativeName>
        <fullName evidence="10">Beta-ketoacyl-ACP synthase I</fullName>
    </alternativeName>
</protein>
<dbReference type="InterPro" id="IPR020841">
    <property type="entry name" value="PKS_Beta-ketoAc_synthase_dom"/>
</dbReference>
<dbReference type="RefSeq" id="WP_015754909.1">
    <property type="nucleotide sequence ID" value="NC_013222.1"/>
</dbReference>
<evidence type="ECO:0000313" key="16">
    <source>
        <dbReference type="Proteomes" id="UP000009049"/>
    </source>
</evidence>
<feature type="domain" description="Ketosynthase family 3 (KS3)" evidence="14">
    <location>
        <begin position="2"/>
        <end position="421"/>
    </location>
</feature>
<comment type="catalytic activity">
    <reaction evidence="11">
        <text>(3Z)-decenoyl-[ACP] + malonyl-[ACP] + H(+) = 3-oxo-(5Z)-dodecenoyl-[ACP] + holo-[ACP] + CO2</text>
        <dbReference type="Rhea" id="RHEA:54940"/>
        <dbReference type="Rhea" id="RHEA-COMP:9623"/>
        <dbReference type="Rhea" id="RHEA-COMP:9685"/>
        <dbReference type="Rhea" id="RHEA-COMP:9927"/>
        <dbReference type="Rhea" id="RHEA-COMP:14042"/>
        <dbReference type="ChEBI" id="CHEBI:15378"/>
        <dbReference type="ChEBI" id="CHEBI:16526"/>
        <dbReference type="ChEBI" id="CHEBI:64479"/>
        <dbReference type="ChEBI" id="CHEBI:78449"/>
        <dbReference type="ChEBI" id="CHEBI:78798"/>
        <dbReference type="ChEBI" id="CHEBI:138410"/>
    </reaction>
    <physiologicalReaction direction="left-to-right" evidence="11">
        <dbReference type="Rhea" id="RHEA:54941"/>
    </physiologicalReaction>
</comment>
<dbReference type="eggNOG" id="COG0304">
    <property type="taxonomic scope" value="Bacteria"/>
</dbReference>
<dbReference type="PROSITE" id="PS52004">
    <property type="entry name" value="KS3_2"/>
    <property type="match status" value="1"/>
</dbReference>
<evidence type="ECO:0000256" key="5">
    <source>
        <dbReference type="ARBA" id="ARBA00022490"/>
    </source>
</evidence>
<dbReference type="PANTHER" id="PTHR11712:SF306">
    <property type="entry name" value="3-OXOACYL-[ACYL-CARRIER-PROTEIN] SYNTHASE 1"/>
    <property type="match status" value="1"/>
</dbReference>
<dbReference type="InterPro" id="IPR014031">
    <property type="entry name" value="Ketoacyl_synth_C"/>
</dbReference>
<dbReference type="InterPro" id="IPR016039">
    <property type="entry name" value="Thiolase-like"/>
</dbReference>
<dbReference type="AlphaFoldDB" id="A4CL44"/>
<evidence type="ECO:0000256" key="13">
    <source>
        <dbReference type="RuleBase" id="RU003694"/>
    </source>
</evidence>
<dbReference type="GO" id="GO:0004315">
    <property type="term" value="F:3-oxoacyl-[acyl-carrier-protein] synthase activity"/>
    <property type="evidence" value="ECO:0007669"/>
    <property type="project" value="UniProtKB-EC"/>
</dbReference>
<evidence type="ECO:0000256" key="10">
    <source>
        <dbReference type="ARBA" id="ARBA00042143"/>
    </source>
</evidence>